<name>A0A1S2QLB5_9ACTN</name>
<keyword evidence="2" id="KW-1185">Reference proteome</keyword>
<sequence>MRPSIESALKRSAELTRSNRLVDAVATAEAAMNQATGDEHAEIRQWLTDHADDFTGSEG</sequence>
<protein>
    <submittedName>
        <fullName evidence="1">Uncharacterized protein</fullName>
    </submittedName>
</protein>
<gene>
    <name evidence="1" type="ORF">BIV23_05465</name>
</gene>
<dbReference type="Proteomes" id="UP000179642">
    <property type="component" value="Unassembled WGS sequence"/>
</dbReference>
<dbReference type="RefSeq" id="WP_071379595.1">
    <property type="nucleotide sequence ID" value="NZ_MLYO01000012.1"/>
</dbReference>
<organism evidence="1 2">
    <name type="scientific">Streptomyces monashensis</name>
    <dbReference type="NCBI Taxonomy" id="1678012"/>
    <lineage>
        <taxon>Bacteria</taxon>
        <taxon>Bacillati</taxon>
        <taxon>Actinomycetota</taxon>
        <taxon>Actinomycetes</taxon>
        <taxon>Kitasatosporales</taxon>
        <taxon>Streptomycetaceae</taxon>
        <taxon>Streptomyces</taxon>
    </lineage>
</organism>
<evidence type="ECO:0000313" key="2">
    <source>
        <dbReference type="Proteomes" id="UP000179642"/>
    </source>
</evidence>
<proteinExistence type="predicted"/>
<comment type="caution">
    <text evidence="1">The sequence shown here is derived from an EMBL/GenBank/DDBJ whole genome shotgun (WGS) entry which is preliminary data.</text>
</comment>
<dbReference type="OrthoDB" id="4298446at2"/>
<dbReference type="AlphaFoldDB" id="A0A1S2QLB5"/>
<dbReference type="EMBL" id="MLYO01000012">
    <property type="protein sequence ID" value="OIK06932.1"/>
    <property type="molecule type" value="Genomic_DNA"/>
</dbReference>
<accession>A0A1S2QLB5</accession>
<evidence type="ECO:0000313" key="1">
    <source>
        <dbReference type="EMBL" id="OIK06932.1"/>
    </source>
</evidence>
<reference evidence="1 2" key="1">
    <citation type="submission" date="2016-10" db="EMBL/GenBank/DDBJ databases">
        <title>Genome sequence of Streptomyces sp. MUSC 1.</title>
        <authorList>
            <person name="Lee L.-H."/>
            <person name="Ser H.-L."/>
            <person name="Law J.W.-F."/>
        </authorList>
    </citation>
    <scope>NUCLEOTIDE SEQUENCE [LARGE SCALE GENOMIC DNA]</scope>
    <source>
        <strain evidence="1 2">MUSC 1</strain>
    </source>
</reference>